<evidence type="ECO:0000259" key="3">
    <source>
        <dbReference type="PROSITE" id="PS50157"/>
    </source>
</evidence>
<reference evidence="4 5" key="1">
    <citation type="submission" date="2015-10" db="EMBL/GenBank/DDBJ databases">
        <title>Full genome of DAOMC 229536 Phialocephala scopiformis, a fungal endophyte of spruce producing the potent anti-insectan compound rugulosin.</title>
        <authorList>
            <consortium name="DOE Joint Genome Institute"/>
            <person name="Walker A.K."/>
            <person name="Frasz S.L."/>
            <person name="Seifert K.A."/>
            <person name="Miller J.D."/>
            <person name="Mondo S.J."/>
            <person name="Labutti K."/>
            <person name="Lipzen A."/>
            <person name="Dockter R."/>
            <person name="Kennedy M."/>
            <person name="Grigoriev I.V."/>
            <person name="Spatafora J.W."/>
        </authorList>
    </citation>
    <scope>NUCLEOTIDE SEQUENCE [LARGE SCALE GENOMIC DNA]</scope>
    <source>
        <strain evidence="4 5">CBS 120377</strain>
    </source>
</reference>
<dbReference type="Gene3D" id="3.30.160.60">
    <property type="entry name" value="Classic Zinc Finger"/>
    <property type="match status" value="1"/>
</dbReference>
<protein>
    <recommendedName>
        <fullName evidence="3">C2H2-type domain-containing protein</fullName>
    </recommendedName>
</protein>
<dbReference type="GO" id="GO:0008270">
    <property type="term" value="F:zinc ion binding"/>
    <property type="evidence" value="ECO:0007669"/>
    <property type="project" value="UniProtKB-KW"/>
</dbReference>
<evidence type="ECO:0000313" key="5">
    <source>
        <dbReference type="Proteomes" id="UP000070700"/>
    </source>
</evidence>
<evidence type="ECO:0000313" key="4">
    <source>
        <dbReference type="EMBL" id="KUJ08187.1"/>
    </source>
</evidence>
<dbReference type="InterPro" id="IPR013087">
    <property type="entry name" value="Znf_C2H2_type"/>
</dbReference>
<dbReference type="GeneID" id="28830508"/>
<dbReference type="KEGG" id="psco:LY89DRAFT_742031"/>
<dbReference type="SMART" id="SM00355">
    <property type="entry name" value="ZnF_C2H2"/>
    <property type="match status" value="2"/>
</dbReference>
<keyword evidence="1" id="KW-0479">Metal-binding</keyword>
<dbReference type="PROSITE" id="PS50157">
    <property type="entry name" value="ZINC_FINGER_C2H2_2"/>
    <property type="match status" value="1"/>
</dbReference>
<feature type="compositionally biased region" description="Basic residues" evidence="2">
    <location>
        <begin position="67"/>
        <end position="78"/>
    </location>
</feature>
<keyword evidence="1" id="KW-0862">Zinc</keyword>
<feature type="region of interest" description="Disordered" evidence="2">
    <location>
        <begin position="61"/>
        <end position="96"/>
    </location>
</feature>
<evidence type="ECO:0000256" key="1">
    <source>
        <dbReference type="PROSITE-ProRule" id="PRU00042"/>
    </source>
</evidence>
<dbReference type="EMBL" id="KQ947436">
    <property type="protein sequence ID" value="KUJ08187.1"/>
    <property type="molecule type" value="Genomic_DNA"/>
</dbReference>
<feature type="domain" description="C2H2-type" evidence="3">
    <location>
        <begin position="13"/>
        <end position="43"/>
    </location>
</feature>
<dbReference type="OrthoDB" id="3565419at2759"/>
<proteinExistence type="predicted"/>
<dbReference type="RefSeq" id="XP_018062542.1">
    <property type="nucleotide sequence ID" value="XM_018220782.1"/>
</dbReference>
<dbReference type="Proteomes" id="UP000070700">
    <property type="component" value="Unassembled WGS sequence"/>
</dbReference>
<gene>
    <name evidence="4" type="ORF">LY89DRAFT_742031</name>
</gene>
<dbReference type="PROSITE" id="PS00028">
    <property type="entry name" value="ZINC_FINGER_C2H2_1"/>
    <property type="match status" value="1"/>
</dbReference>
<keyword evidence="5" id="KW-1185">Reference proteome</keyword>
<sequence length="215" mass="24209">MSTNTSPMAQVRVACDVFRCSKTFRSSYEMKRHMEEQHEDPKRCPWCPREERRFSRLWEHMEESHPKSQRPAKKKTQQKKLGLAKEADIKPTKAASVNPRLDFEHFETDNVRDATSLRLSSTSQASPDLSTVSGAAANQIDLSSCLAPSNEQYTGSGHGSAQDMAVYIQDHYDVTMADAGTWQRLGVGGANDSTFIYQQDAQELVAVSIWDKYCP</sequence>
<keyword evidence="1" id="KW-0863">Zinc-finger</keyword>
<dbReference type="AlphaFoldDB" id="A0A132B947"/>
<name>A0A132B947_MOLSC</name>
<organism evidence="4 5">
    <name type="scientific">Mollisia scopiformis</name>
    <name type="common">Conifer needle endophyte fungus</name>
    <name type="synonym">Phialocephala scopiformis</name>
    <dbReference type="NCBI Taxonomy" id="149040"/>
    <lineage>
        <taxon>Eukaryota</taxon>
        <taxon>Fungi</taxon>
        <taxon>Dikarya</taxon>
        <taxon>Ascomycota</taxon>
        <taxon>Pezizomycotina</taxon>
        <taxon>Leotiomycetes</taxon>
        <taxon>Helotiales</taxon>
        <taxon>Mollisiaceae</taxon>
        <taxon>Mollisia</taxon>
    </lineage>
</organism>
<accession>A0A132B947</accession>
<dbReference type="InParanoid" id="A0A132B947"/>
<evidence type="ECO:0000256" key="2">
    <source>
        <dbReference type="SAM" id="MobiDB-lite"/>
    </source>
</evidence>